<accession>A0ACC6TJG5</accession>
<evidence type="ECO:0000313" key="1">
    <source>
        <dbReference type="EMBL" id="MET3773800.1"/>
    </source>
</evidence>
<evidence type="ECO:0000313" key="2">
    <source>
        <dbReference type="Proteomes" id="UP001549207"/>
    </source>
</evidence>
<reference evidence="1" key="1">
    <citation type="submission" date="2024-06" db="EMBL/GenBank/DDBJ databases">
        <title>Genomic Encyclopedia of Type Strains, Phase IV (KMG-IV): sequencing the most valuable type-strain genomes for metagenomic binning, comparative biology and taxonomic classification.</title>
        <authorList>
            <person name="Goeker M."/>
        </authorList>
    </citation>
    <scope>NUCLEOTIDE SEQUENCE</scope>
    <source>
        <strain evidence="1">SJCon</strain>
    </source>
</reference>
<sequence length="203" mass="21649">MDRALNALVNLDVPADTVRIDVRGSLNHESRPDLVHIIRRVRRMGIRSHIRVDLSQAALVESAALAGLRSDLNAMDITALAGIDGAGVSLQISTSTGSWTPAGSPAGRTVPASDDDALLPDVSREFLGVPAARLEDLFSRPLQEYSGEELLAASDTLFALLDNPSSLAGSDLLGRYNDIGREILRRRQDPEAPSTAAEDQTAS</sequence>
<organism evidence="1 2">
    <name type="scientific">Arthrobacter nitrophenolicus</name>
    <dbReference type="NCBI Taxonomy" id="683150"/>
    <lineage>
        <taxon>Bacteria</taxon>
        <taxon>Bacillati</taxon>
        <taxon>Actinomycetota</taxon>
        <taxon>Actinomycetes</taxon>
        <taxon>Micrococcales</taxon>
        <taxon>Micrococcaceae</taxon>
        <taxon>Arthrobacter</taxon>
    </lineage>
</organism>
<dbReference type="Proteomes" id="UP001549207">
    <property type="component" value="Unassembled WGS sequence"/>
</dbReference>
<protein>
    <submittedName>
        <fullName evidence="1">Uncharacterized protein</fullName>
    </submittedName>
</protein>
<proteinExistence type="predicted"/>
<keyword evidence="2" id="KW-1185">Reference proteome</keyword>
<gene>
    <name evidence="1" type="ORF">ABIC98_003466</name>
</gene>
<comment type="caution">
    <text evidence="1">The sequence shown here is derived from an EMBL/GenBank/DDBJ whole genome shotgun (WGS) entry which is preliminary data.</text>
</comment>
<name>A0ACC6TJG5_9MICC</name>
<dbReference type="EMBL" id="JBEPNJ010000018">
    <property type="protein sequence ID" value="MET3773800.1"/>
    <property type="molecule type" value="Genomic_DNA"/>
</dbReference>